<feature type="transmembrane region" description="Helical" evidence="3">
    <location>
        <begin position="52"/>
        <end position="73"/>
    </location>
</feature>
<dbReference type="NCBIfam" id="NF041079">
    <property type="entry name" value="CBASS_lipase"/>
    <property type="match status" value="1"/>
</dbReference>
<sequence length="336" mass="37151">MACQIRRPLLRFQILALSGGGVRGLYTISILAQLEQALAETHNDSSYNIAQHFDLIAGTSIGGILALGLASGINARRLYEILDDNRKQIFPKKSAKTLRQAFGSLYSSEPLKSVLEECFDNKRIKDLNTRVTIPAVNGTSGSPKVYKTPHHKNFRIDKNLTLVDVALSTSAAPTFFSPHLMNDSFNVDGGLVANGPALIAYHEATHFLEVPKENIHLMGVGTMGSKRVLNSERGWFHGWGYLTGWGVGRKLIEMTLSANEEMQNKMVEHLLGDQCTFIDEELTPDQSKSITLDNASDSAAQMLRGRGKERGQKAIGQANIMDFFNHNAQQQFFTQE</sequence>
<evidence type="ECO:0000259" key="4">
    <source>
        <dbReference type="PROSITE" id="PS51635"/>
    </source>
</evidence>
<dbReference type="Gene3D" id="3.40.1090.10">
    <property type="entry name" value="Cytosolic phospholipase A2 catalytic domain"/>
    <property type="match status" value="1"/>
</dbReference>
<dbReference type="PROSITE" id="PS51635">
    <property type="entry name" value="PNPLA"/>
    <property type="match status" value="1"/>
</dbReference>
<feature type="active site" description="Proton acceptor" evidence="2">
    <location>
        <position position="188"/>
    </location>
</feature>
<dbReference type="Pfam" id="PF01734">
    <property type="entry name" value="Patatin"/>
    <property type="match status" value="1"/>
</dbReference>
<dbReference type="EMBL" id="MDLC01000023">
    <property type="protein sequence ID" value="ODS23699.1"/>
    <property type="molecule type" value="Genomic_DNA"/>
</dbReference>
<comment type="caution">
    <text evidence="5">The sequence shown here is derived from an EMBL/GenBank/DDBJ whole genome shotgun (WGS) entry which is preliminary data.</text>
</comment>
<keyword evidence="3" id="KW-0812">Transmembrane</keyword>
<dbReference type="CDD" id="cd07199">
    <property type="entry name" value="Pat17_PNPLA8_PNPLA9_like"/>
    <property type="match status" value="1"/>
</dbReference>
<dbReference type="InterPro" id="IPR047156">
    <property type="entry name" value="Teg/CotR/CapV-like"/>
</dbReference>
<proteinExistence type="predicted"/>
<evidence type="ECO:0000313" key="5">
    <source>
        <dbReference type="EMBL" id="ODS23699.1"/>
    </source>
</evidence>
<keyword evidence="1 2" id="KW-0443">Lipid metabolism</keyword>
<accession>A0A1D2QQ33</accession>
<keyword evidence="2" id="KW-0442">Lipid degradation</keyword>
<gene>
    <name evidence="5" type="ORF">AB835_07790</name>
</gene>
<evidence type="ECO:0000256" key="3">
    <source>
        <dbReference type="SAM" id="Phobius"/>
    </source>
</evidence>
<evidence type="ECO:0000313" key="6">
    <source>
        <dbReference type="Proteomes" id="UP000242502"/>
    </source>
</evidence>
<feature type="transmembrane region" description="Helical" evidence="3">
    <location>
        <begin position="12"/>
        <end position="32"/>
    </location>
</feature>
<feature type="active site" description="Nucleophile" evidence="2">
    <location>
        <position position="60"/>
    </location>
</feature>
<dbReference type="InterPro" id="IPR016035">
    <property type="entry name" value="Acyl_Trfase/lysoPLipase"/>
</dbReference>
<dbReference type="SUPFAM" id="SSF52151">
    <property type="entry name" value="FabD/lysophospholipase-like"/>
    <property type="match status" value="1"/>
</dbReference>
<dbReference type="PANTHER" id="PTHR24138:SF12">
    <property type="entry name" value="PATATIN FAMILY PROTEIN"/>
    <property type="match status" value="1"/>
</dbReference>
<dbReference type="AlphaFoldDB" id="A0A1D2QQ33"/>
<dbReference type="GO" id="GO:0016042">
    <property type="term" value="P:lipid catabolic process"/>
    <property type="evidence" value="ECO:0007669"/>
    <property type="project" value="UniProtKB-UniRule"/>
</dbReference>
<feature type="short sequence motif" description="DGA/G" evidence="2">
    <location>
        <begin position="188"/>
        <end position="190"/>
    </location>
</feature>
<feature type="short sequence motif" description="GXSXG" evidence="2">
    <location>
        <begin position="58"/>
        <end position="62"/>
    </location>
</feature>
<evidence type="ECO:0000256" key="1">
    <source>
        <dbReference type="ARBA" id="ARBA00023098"/>
    </source>
</evidence>
<reference evidence="5 6" key="1">
    <citation type="journal article" date="2016" name="Appl. Environ. Microbiol.">
        <title>Lack of Overt Genome Reduction in the Bryostatin-Producing Bryozoan Symbiont "Candidatus Endobugula sertula".</title>
        <authorList>
            <person name="Miller I.J."/>
            <person name="Vanee N."/>
            <person name="Fong S.S."/>
            <person name="Lim-Fong G.E."/>
            <person name="Kwan J.C."/>
        </authorList>
    </citation>
    <scope>NUCLEOTIDE SEQUENCE [LARGE SCALE GENOMIC DNA]</scope>
    <source>
        <strain evidence="5">AB1-4</strain>
    </source>
</reference>
<dbReference type="STRING" id="62101.AB835_07790"/>
<keyword evidence="3" id="KW-0472">Membrane</keyword>
<evidence type="ECO:0000256" key="2">
    <source>
        <dbReference type="PROSITE-ProRule" id="PRU01161"/>
    </source>
</evidence>
<organism evidence="5 6">
    <name type="scientific">Candidatus Endobugula sertula</name>
    <name type="common">Bugula neritina bacterial symbiont</name>
    <dbReference type="NCBI Taxonomy" id="62101"/>
    <lineage>
        <taxon>Bacteria</taxon>
        <taxon>Pseudomonadati</taxon>
        <taxon>Pseudomonadota</taxon>
        <taxon>Gammaproteobacteria</taxon>
        <taxon>Cellvibrionales</taxon>
        <taxon>Cellvibrionaceae</taxon>
        <taxon>Candidatus Endobugula</taxon>
    </lineage>
</organism>
<name>A0A1D2QQ33_9GAMM</name>
<dbReference type="InterPro" id="IPR002641">
    <property type="entry name" value="PNPLA_dom"/>
</dbReference>
<dbReference type="GO" id="GO:0016787">
    <property type="term" value="F:hydrolase activity"/>
    <property type="evidence" value="ECO:0007669"/>
    <property type="project" value="UniProtKB-UniRule"/>
</dbReference>
<keyword evidence="3" id="KW-1133">Transmembrane helix</keyword>
<protein>
    <recommendedName>
        <fullName evidence="4">PNPLA domain-containing protein</fullName>
    </recommendedName>
</protein>
<keyword evidence="2" id="KW-0378">Hydrolase</keyword>
<feature type="domain" description="PNPLA" evidence="4">
    <location>
        <begin position="15"/>
        <end position="201"/>
    </location>
</feature>
<feature type="short sequence motif" description="GXGXXG" evidence="2">
    <location>
        <begin position="19"/>
        <end position="24"/>
    </location>
</feature>
<dbReference type="Proteomes" id="UP000242502">
    <property type="component" value="Unassembled WGS sequence"/>
</dbReference>
<dbReference type="PANTHER" id="PTHR24138">
    <property type="entry name" value="INTRACELLLAR PHOSPHOLIPASE A FAMILY"/>
    <property type="match status" value="1"/>
</dbReference>